<keyword evidence="2" id="KW-1185">Reference proteome</keyword>
<dbReference type="EMBL" id="VSRR010050429">
    <property type="protein sequence ID" value="MPC79176.1"/>
    <property type="molecule type" value="Genomic_DNA"/>
</dbReference>
<dbReference type="AlphaFoldDB" id="A0A5B7IBA1"/>
<dbReference type="Proteomes" id="UP000324222">
    <property type="component" value="Unassembled WGS sequence"/>
</dbReference>
<sequence length="56" mass="6203">MGPGRDGYINQASQRCRSCVAGPKVKYQRDPCQDMNERDGKRGKMNGDIIKCNAKG</sequence>
<evidence type="ECO:0000313" key="2">
    <source>
        <dbReference type="Proteomes" id="UP000324222"/>
    </source>
</evidence>
<gene>
    <name evidence="1" type="ORF">E2C01_073690</name>
</gene>
<name>A0A5B7IBA1_PORTR</name>
<evidence type="ECO:0000313" key="1">
    <source>
        <dbReference type="EMBL" id="MPC79176.1"/>
    </source>
</evidence>
<protein>
    <submittedName>
        <fullName evidence="1">Uncharacterized protein</fullName>
    </submittedName>
</protein>
<proteinExistence type="predicted"/>
<accession>A0A5B7IBA1</accession>
<organism evidence="1 2">
    <name type="scientific">Portunus trituberculatus</name>
    <name type="common">Swimming crab</name>
    <name type="synonym">Neptunus trituberculatus</name>
    <dbReference type="NCBI Taxonomy" id="210409"/>
    <lineage>
        <taxon>Eukaryota</taxon>
        <taxon>Metazoa</taxon>
        <taxon>Ecdysozoa</taxon>
        <taxon>Arthropoda</taxon>
        <taxon>Crustacea</taxon>
        <taxon>Multicrustacea</taxon>
        <taxon>Malacostraca</taxon>
        <taxon>Eumalacostraca</taxon>
        <taxon>Eucarida</taxon>
        <taxon>Decapoda</taxon>
        <taxon>Pleocyemata</taxon>
        <taxon>Brachyura</taxon>
        <taxon>Eubrachyura</taxon>
        <taxon>Portunoidea</taxon>
        <taxon>Portunidae</taxon>
        <taxon>Portuninae</taxon>
        <taxon>Portunus</taxon>
    </lineage>
</organism>
<reference evidence="1 2" key="1">
    <citation type="submission" date="2019-05" db="EMBL/GenBank/DDBJ databases">
        <title>Another draft genome of Portunus trituberculatus and its Hox gene families provides insights of decapod evolution.</title>
        <authorList>
            <person name="Jeong J.-H."/>
            <person name="Song I."/>
            <person name="Kim S."/>
            <person name="Choi T."/>
            <person name="Kim D."/>
            <person name="Ryu S."/>
            <person name="Kim W."/>
        </authorList>
    </citation>
    <scope>NUCLEOTIDE SEQUENCE [LARGE SCALE GENOMIC DNA]</scope>
    <source>
        <tissue evidence="1">Muscle</tissue>
    </source>
</reference>
<comment type="caution">
    <text evidence="1">The sequence shown here is derived from an EMBL/GenBank/DDBJ whole genome shotgun (WGS) entry which is preliminary data.</text>
</comment>